<dbReference type="EMBL" id="BK016200">
    <property type="protein sequence ID" value="DAG01959.1"/>
    <property type="molecule type" value="Genomic_DNA"/>
</dbReference>
<proteinExistence type="predicted"/>
<name>A0A8S5V5R6_9CAUD</name>
<accession>A0A8S5V5R6</accession>
<reference evidence="1" key="1">
    <citation type="journal article" date="2021" name="Proc. Natl. Acad. Sci. U.S.A.">
        <title>A Catalog of Tens of Thousands of Viruses from Human Metagenomes Reveals Hidden Associations with Chronic Diseases.</title>
        <authorList>
            <person name="Tisza M.J."/>
            <person name="Buck C.B."/>
        </authorList>
    </citation>
    <scope>NUCLEOTIDE SEQUENCE</scope>
    <source>
        <strain evidence="1">CtrEx11</strain>
    </source>
</reference>
<organism evidence="1">
    <name type="scientific">Myoviridae sp. ctrEx11</name>
    <dbReference type="NCBI Taxonomy" id="2825180"/>
    <lineage>
        <taxon>Viruses</taxon>
        <taxon>Duplodnaviria</taxon>
        <taxon>Heunggongvirae</taxon>
        <taxon>Uroviricota</taxon>
        <taxon>Caudoviricetes</taxon>
    </lineage>
</organism>
<protein>
    <submittedName>
        <fullName evidence="1">Uncharacterized protein</fullName>
    </submittedName>
</protein>
<evidence type="ECO:0000313" key="1">
    <source>
        <dbReference type="EMBL" id="DAG01959.1"/>
    </source>
</evidence>
<sequence>MILDLTSDELKAVQALDDSYKKLLDECEALILKLRPDDPVPDEEEYERIQASRLPEPVELKPEPIEVRDGTPVYSKEELDAYHNTDEYKAYAEANKRANDAVTLQWDNWYNSGSQKWKEARERRERLRKEYSEALTAFFKKVEDRQFNALGGDLTKILEDARSQVDRIIPNKYQYYEKMREDGSFQAVDVRLQSDGSFRLDTTKTRVSIRQALRRHYEALADDSTLVKKLDQYIEAALKMSTFVSDDGELFGEVSMLRKSDSTLVARPSKYSTTVDKISGLLFSNEITKPLDADPEAAYEIVLGGTKKKPVIASASLDYAELLSNKAIKSVPDLDGFDYTVHDAIITHILAGNRIITIDMIYRAITGKIDGKVNVSEDIFEKIKRSIGKFNGRLFIDFQGTDANGEPVTLHFNEPVVMYSWIEAKIHGKKVAAIRIPYDADPVILKWARLNGNEIDTRDITLRDIPRLNNGEESATIRDYLYRRIIAMRNGYDRAKRRHKPFNMSRKIRFETLYKELGISDPNKDKKLAIKSKVDRCLKYWEEQKLIVSYQYTKRSGTNQYDGVEINFIHETTERSGSSEAQSD</sequence>